<proteinExistence type="predicted"/>
<evidence type="ECO:0000313" key="3">
    <source>
        <dbReference type="Proteomes" id="UP000003160"/>
    </source>
</evidence>
<feature type="transmembrane region" description="Helical" evidence="1">
    <location>
        <begin position="12"/>
        <end position="28"/>
    </location>
</feature>
<dbReference type="EMBL" id="ACKS01000084">
    <property type="protein sequence ID" value="EFA43223.1"/>
    <property type="molecule type" value="Genomic_DNA"/>
</dbReference>
<evidence type="ECO:0000256" key="1">
    <source>
        <dbReference type="SAM" id="Phobius"/>
    </source>
</evidence>
<keyword evidence="3" id="KW-1185">Reference proteome</keyword>
<dbReference type="Proteomes" id="UP000003160">
    <property type="component" value="Unassembled WGS sequence"/>
</dbReference>
<feature type="transmembrane region" description="Helical" evidence="1">
    <location>
        <begin position="48"/>
        <end position="72"/>
    </location>
</feature>
<name>D1PZF4_9BACT</name>
<sequence length="79" mass="9198">MRPSAQCDEIALAGRFFIFWFFVVIFMPKTWRFFVWKHEMKPPVDGEVLLTNLSCPYFSAVGVWSANLILLIGDITPRE</sequence>
<reference evidence="2 3" key="1">
    <citation type="submission" date="2009-10" db="EMBL/GenBank/DDBJ databases">
        <authorList>
            <person name="Qin X."/>
            <person name="Bachman B."/>
            <person name="Battles P."/>
            <person name="Bell A."/>
            <person name="Bess C."/>
            <person name="Bickham C."/>
            <person name="Chaboub L."/>
            <person name="Chen D."/>
            <person name="Coyle M."/>
            <person name="Deiros D.R."/>
            <person name="Dinh H."/>
            <person name="Forbes L."/>
            <person name="Fowler G."/>
            <person name="Francisco L."/>
            <person name="Fu Q."/>
            <person name="Gubbala S."/>
            <person name="Hale W."/>
            <person name="Han Y."/>
            <person name="Hemphill L."/>
            <person name="Highlander S.K."/>
            <person name="Hirani K."/>
            <person name="Hogues M."/>
            <person name="Jackson L."/>
            <person name="Jakkamsetti A."/>
            <person name="Javaid M."/>
            <person name="Jiang H."/>
            <person name="Korchina V."/>
            <person name="Kovar C."/>
            <person name="Lara F."/>
            <person name="Lee S."/>
            <person name="Mata R."/>
            <person name="Mathew T."/>
            <person name="Moen C."/>
            <person name="Morales K."/>
            <person name="Munidasa M."/>
            <person name="Nazareth L."/>
            <person name="Ngo R."/>
            <person name="Nguyen L."/>
            <person name="Okwuonu G."/>
            <person name="Ongeri F."/>
            <person name="Patil S."/>
            <person name="Petrosino J."/>
            <person name="Pham C."/>
            <person name="Pham P."/>
            <person name="Pu L.-L."/>
            <person name="Puazo M."/>
            <person name="Raj R."/>
            <person name="Reid J."/>
            <person name="Rouhana J."/>
            <person name="Saada N."/>
            <person name="Shang Y."/>
            <person name="Simmons D."/>
            <person name="Thornton R."/>
            <person name="Warren J."/>
            <person name="Weissenberger G."/>
            <person name="Zhang J."/>
            <person name="Zhang L."/>
            <person name="Zhou C."/>
            <person name="Zhu D."/>
            <person name="Muzny D."/>
            <person name="Worley K."/>
            <person name="Gibbs R."/>
        </authorList>
    </citation>
    <scope>NUCLEOTIDE SEQUENCE [LARGE SCALE GENOMIC DNA]</scope>
    <source>
        <strain evidence="2 3">DSM 17361</strain>
    </source>
</reference>
<comment type="caution">
    <text evidence="2">The sequence shown here is derived from an EMBL/GenBank/DDBJ whole genome shotgun (WGS) entry which is preliminary data.</text>
</comment>
<dbReference type="HOGENOM" id="CLU_2603055_0_0_10"/>
<keyword evidence="1" id="KW-0472">Membrane</keyword>
<protein>
    <submittedName>
        <fullName evidence="2">Uncharacterized protein</fullName>
    </submittedName>
</protein>
<dbReference type="AlphaFoldDB" id="D1PZF4"/>
<organism evidence="2 3">
    <name type="scientific">Hallella bergensis DSM 17361</name>
    <dbReference type="NCBI Taxonomy" id="585502"/>
    <lineage>
        <taxon>Bacteria</taxon>
        <taxon>Pseudomonadati</taxon>
        <taxon>Bacteroidota</taxon>
        <taxon>Bacteroidia</taxon>
        <taxon>Bacteroidales</taxon>
        <taxon>Prevotellaceae</taxon>
        <taxon>Hallella</taxon>
    </lineage>
</organism>
<accession>D1PZF4</accession>
<gene>
    <name evidence="2" type="ORF">HMPREF0645_2339</name>
</gene>
<keyword evidence="1" id="KW-0812">Transmembrane</keyword>
<evidence type="ECO:0000313" key="2">
    <source>
        <dbReference type="EMBL" id="EFA43223.1"/>
    </source>
</evidence>
<keyword evidence="1" id="KW-1133">Transmembrane helix</keyword>